<dbReference type="EMBL" id="BMAW01114502">
    <property type="protein sequence ID" value="GFT62029.1"/>
    <property type="molecule type" value="Genomic_DNA"/>
</dbReference>
<feature type="region of interest" description="Disordered" evidence="1">
    <location>
        <begin position="24"/>
        <end position="54"/>
    </location>
</feature>
<organism evidence="2 3">
    <name type="scientific">Nephila pilipes</name>
    <name type="common">Giant wood spider</name>
    <name type="synonym">Nephila maculata</name>
    <dbReference type="NCBI Taxonomy" id="299642"/>
    <lineage>
        <taxon>Eukaryota</taxon>
        <taxon>Metazoa</taxon>
        <taxon>Ecdysozoa</taxon>
        <taxon>Arthropoda</taxon>
        <taxon>Chelicerata</taxon>
        <taxon>Arachnida</taxon>
        <taxon>Araneae</taxon>
        <taxon>Araneomorphae</taxon>
        <taxon>Entelegynae</taxon>
        <taxon>Araneoidea</taxon>
        <taxon>Nephilidae</taxon>
        <taxon>Nephila</taxon>
    </lineage>
</organism>
<dbReference type="Proteomes" id="UP000887013">
    <property type="component" value="Unassembled WGS sequence"/>
</dbReference>
<protein>
    <submittedName>
        <fullName evidence="2">Uncharacterized protein</fullName>
    </submittedName>
</protein>
<name>A0A8X6PDE9_NEPPI</name>
<evidence type="ECO:0000313" key="2">
    <source>
        <dbReference type="EMBL" id="GFT62029.1"/>
    </source>
</evidence>
<keyword evidence="3" id="KW-1185">Reference proteome</keyword>
<reference evidence="2" key="1">
    <citation type="submission" date="2020-08" db="EMBL/GenBank/DDBJ databases">
        <title>Multicomponent nature underlies the extraordinary mechanical properties of spider dragline silk.</title>
        <authorList>
            <person name="Kono N."/>
            <person name="Nakamura H."/>
            <person name="Mori M."/>
            <person name="Yoshida Y."/>
            <person name="Ohtoshi R."/>
            <person name="Malay A.D."/>
            <person name="Moran D.A.P."/>
            <person name="Tomita M."/>
            <person name="Numata K."/>
            <person name="Arakawa K."/>
        </authorList>
    </citation>
    <scope>NUCLEOTIDE SEQUENCE</scope>
</reference>
<gene>
    <name evidence="2" type="ORF">NPIL_327011</name>
</gene>
<accession>A0A8X6PDE9</accession>
<evidence type="ECO:0000313" key="3">
    <source>
        <dbReference type="Proteomes" id="UP000887013"/>
    </source>
</evidence>
<evidence type="ECO:0000256" key="1">
    <source>
        <dbReference type="SAM" id="MobiDB-lite"/>
    </source>
</evidence>
<dbReference type="AlphaFoldDB" id="A0A8X6PDE9"/>
<proteinExistence type="predicted"/>
<comment type="caution">
    <text evidence="2">The sequence shown here is derived from an EMBL/GenBank/DDBJ whole genome shotgun (WGS) entry which is preliminary data.</text>
</comment>
<sequence>MKTCFQNLAPNDKNELVKMHSTRGTPKIQYSPDCSPYTKQPDYSASKIGRPGTTTLLHTNHRAARGPRIEEQLKSVAPGPCRAIADAGLPSAMDSLDIVPLW</sequence>